<evidence type="ECO:0000313" key="2">
    <source>
        <dbReference type="EMBL" id="SDC44677.1"/>
    </source>
</evidence>
<proteinExistence type="predicted"/>
<dbReference type="Proteomes" id="UP000199416">
    <property type="component" value="Unassembled WGS sequence"/>
</dbReference>
<keyword evidence="1" id="KW-1133">Transmembrane helix</keyword>
<keyword evidence="1" id="KW-0472">Membrane</keyword>
<organism evidence="2 3">
    <name type="scientific">Geodermatophilus telluris</name>
    <dbReference type="NCBI Taxonomy" id="1190417"/>
    <lineage>
        <taxon>Bacteria</taxon>
        <taxon>Bacillati</taxon>
        <taxon>Actinomycetota</taxon>
        <taxon>Actinomycetes</taxon>
        <taxon>Geodermatophilales</taxon>
        <taxon>Geodermatophilaceae</taxon>
        <taxon>Geodermatophilus</taxon>
    </lineage>
</organism>
<gene>
    <name evidence="2" type="ORF">SAMN05660690_1473</name>
</gene>
<evidence type="ECO:0000313" key="3">
    <source>
        <dbReference type="Proteomes" id="UP000199416"/>
    </source>
</evidence>
<keyword evidence="3" id="KW-1185">Reference proteome</keyword>
<evidence type="ECO:0000256" key="1">
    <source>
        <dbReference type="SAM" id="Phobius"/>
    </source>
</evidence>
<evidence type="ECO:0008006" key="4">
    <source>
        <dbReference type="Google" id="ProtNLM"/>
    </source>
</evidence>
<protein>
    <recommendedName>
        <fullName evidence="4">MYXO-CTERM domain-containing protein</fullName>
    </recommendedName>
</protein>
<keyword evidence="1" id="KW-0812">Transmembrane</keyword>
<reference evidence="3" key="1">
    <citation type="submission" date="2016-10" db="EMBL/GenBank/DDBJ databases">
        <authorList>
            <person name="Varghese N."/>
            <person name="Submissions S."/>
        </authorList>
    </citation>
    <scope>NUCLEOTIDE SEQUENCE [LARGE SCALE GENOMIC DNA]</scope>
    <source>
        <strain evidence="3">DSM 45421</strain>
    </source>
</reference>
<feature type="transmembrane region" description="Helical" evidence="1">
    <location>
        <begin position="41"/>
        <end position="59"/>
    </location>
</feature>
<dbReference type="OrthoDB" id="4563808at2"/>
<feature type="transmembrane region" description="Helical" evidence="1">
    <location>
        <begin position="12"/>
        <end position="35"/>
    </location>
</feature>
<dbReference type="AlphaFoldDB" id="A0A1G6LNL2"/>
<accession>A0A1G6LNL2</accession>
<dbReference type="RefSeq" id="WP_091364739.1">
    <property type="nucleotide sequence ID" value="NZ_FMZF01000002.1"/>
</dbReference>
<dbReference type="EMBL" id="FMZF01000002">
    <property type="protein sequence ID" value="SDC44677.1"/>
    <property type="molecule type" value="Genomic_DNA"/>
</dbReference>
<name>A0A1G6LNL2_9ACTN</name>
<sequence length="66" mass="6908">MARGDHPRRTPVYGGLLIAAAMVGATLVVVEGAGLPTPVRAVLLVLAGLTALAGWLMTFRDLTPRR</sequence>